<evidence type="ECO:0000259" key="11">
    <source>
        <dbReference type="Pfam" id="PF07715"/>
    </source>
</evidence>
<sequence>MKSAISCKLYFLGLLASLILAPNIYAQSAEPKEIEEILVWGRETDLVGSADSASDGIVGYDDILDRPLTRVGELVEFIPGMIAVMHSGGGKANQYFLRGINLDHGTDFSINFDGMPVNLRSHAHGNGYLDMNFIIPELVETITYSKGTHHAEKGDFSSAGSSNFKTYDQLEHGTVKFTWGSEKHQRLFMADSWDTDSGTFLMGGTIKKSDGPWKIPEDTQLFNGIAKYTTTLKNMDAKYIATIFNNKWNATDQIPLRVIKDGTLDRFGSIDPSVGGKSSRFNFIMNLSGESIDYKAFLSRYSLNLFQNPTYFLDDSVNGDQVEQVDSRWRAGGSILYERPNYWFGKENDTSLGMDISYDSIDEVGVYATAQRARLSTRRSDKVKEFSLGFFAKAGINWSEKLRTTIGFRGDYFSWDVSALNPLNSGQNSDVIVNPKFDLVYLVNDRTEVYINHGSAFHSNDVRGSEVTVDPLTLQPVEQSDVLVKTKGSELGFRTQITDHMNLSLALFELNLDSALMYSGDAGVTEPADGIISRGVEVAFFAHLFERLAVDITAAKNNAKFKNVPSSLDAVPDAHDFILGASFMMNFNNGLKGAFRIRHFGEAPLVEDNSKSKPGATLVNFGLSYPFRNSILEVEVINLFDKKANDIEYFYESQLLNELQPIDDYHFHPALPREIRLSVSYNF</sequence>
<dbReference type="PROSITE" id="PS52016">
    <property type="entry name" value="TONB_DEPENDENT_REC_3"/>
    <property type="match status" value="1"/>
</dbReference>
<feature type="domain" description="TonB-dependent receptor-like beta-barrel" evidence="10">
    <location>
        <begin position="278"/>
        <end position="639"/>
    </location>
</feature>
<evidence type="ECO:0000256" key="2">
    <source>
        <dbReference type="ARBA" id="ARBA00022448"/>
    </source>
</evidence>
<dbReference type="PANTHER" id="PTHR32552:SF81">
    <property type="entry name" value="TONB-DEPENDENT OUTER MEMBRANE RECEPTOR"/>
    <property type="match status" value="1"/>
</dbReference>
<evidence type="ECO:0000256" key="5">
    <source>
        <dbReference type="ARBA" id="ARBA00023004"/>
    </source>
</evidence>
<proteinExistence type="predicted"/>
<accession>A0A381RTX7</accession>
<gene>
    <name evidence="12" type="ORF">METZ01_LOCUS48189</name>
</gene>
<keyword evidence="3" id="KW-0410">Iron transport</keyword>
<dbReference type="AlphaFoldDB" id="A0A381RTX7"/>
<keyword evidence="4" id="KW-0812">Transmembrane</keyword>
<dbReference type="InterPro" id="IPR036942">
    <property type="entry name" value="Beta-barrel_TonB_sf"/>
</dbReference>
<evidence type="ECO:0008006" key="13">
    <source>
        <dbReference type="Google" id="ProtNLM"/>
    </source>
</evidence>
<evidence type="ECO:0000256" key="1">
    <source>
        <dbReference type="ARBA" id="ARBA00004571"/>
    </source>
</evidence>
<comment type="subcellular location">
    <subcellularLocation>
        <location evidence="1">Cell outer membrane</location>
        <topology evidence="1">Multi-pass membrane protein</topology>
    </subcellularLocation>
</comment>
<keyword evidence="9" id="KW-0998">Cell outer membrane</keyword>
<evidence type="ECO:0000256" key="6">
    <source>
        <dbReference type="ARBA" id="ARBA00023065"/>
    </source>
</evidence>
<evidence type="ECO:0000256" key="3">
    <source>
        <dbReference type="ARBA" id="ARBA00022496"/>
    </source>
</evidence>
<evidence type="ECO:0000256" key="9">
    <source>
        <dbReference type="ARBA" id="ARBA00023237"/>
    </source>
</evidence>
<dbReference type="Pfam" id="PF00593">
    <property type="entry name" value="TonB_dep_Rec_b-barrel"/>
    <property type="match status" value="1"/>
</dbReference>
<dbReference type="GO" id="GO:0009279">
    <property type="term" value="C:cell outer membrane"/>
    <property type="evidence" value="ECO:0007669"/>
    <property type="project" value="UniProtKB-SubCell"/>
</dbReference>
<dbReference type="InterPro" id="IPR039426">
    <property type="entry name" value="TonB-dep_rcpt-like"/>
</dbReference>
<protein>
    <recommendedName>
        <fullName evidence="13">TonB-dependent receptor plug domain-containing protein</fullName>
    </recommendedName>
</protein>
<name>A0A381RTX7_9ZZZZ</name>
<dbReference type="Pfam" id="PF07715">
    <property type="entry name" value="Plug"/>
    <property type="match status" value="1"/>
</dbReference>
<keyword evidence="5" id="KW-0408">Iron</keyword>
<keyword evidence="2" id="KW-0813">Transport</keyword>
<reference evidence="12" key="1">
    <citation type="submission" date="2018-05" db="EMBL/GenBank/DDBJ databases">
        <authorList>
            <person name="Lanie J.A."/>
            <person name="Ng W.-L."/>
            <person name="Kazmierczak K.M."/>
            <person name="Andrzejewski T.M."/>
            <person name="Davidsen T.M."/>
            <person name="Wayne K.J."/>
            <person name="Tettelin H."/>
            <person name="Glass J.I."/>
            <person name="Rusch D."/>
            <person name="Podicherti R."/>
            <person name="Tsui H.-C.T."/>
            <person name="Winkler M.E."/>
        </authorList>
    </citation>
    <scope>NUCLEOTIDE SEQUENCE</scope>
</reference>
<evidence type="ECO:0000256" key="7">
    <source>
        <dbReference type="ARBA" id="ARBA00023077"/>
    </source>
</evidence>
<dbReference type="SUPFAM" id="SSF56935">
    <property type="entry name" value="Porins"/>
    <property type="match status" value="1"/>
</dbReference>
<evidence type="ECO:0000256" key="8">
    <source>
        <dbReference type="ARBA" id="ARBA00023136"/>
    </source>
</evidence>
<evidence type="ECO:0000313" key="12">
    <source>
        <dbReference type="EMBL" id="SUZ95335.1"/>
    </source>
</evidence>
<dbReference type="GO" id="GO:0006826">
    <property type="term" value="P:iron ion transport"/>
    <property type="evidence" value="ECO:0007669"/>
    <property type="project" value="UniProtKB-KW"/>
</dbReference>
<evidence type="ECO:0000256" key="4">
    <source>
        <dbReference type="ARBA" id="ARBA00022692"/>
    </source>
</evidence>
<dbReference type="PANTHER" id="PTHR32552">
    <property type="entry name" value="FERRICHROME IRON RECEPTOR-RELATED"/>
    <property type="match status" value="1"/>
</dbReference>
<dbReference type="Gene3D" id="2.170.130.10">
    <property type="entry name" value="TonB-dependent receptor, plug domain"/>
    <property type="match status" value="1"/>
</dbReference>
<dbReference type="InterPro" id="IPR000531">
    <property type="entry name" value="Beta-barrel_TonB"/>
</dbReference>
<dbReference type="InterPro" id="IPR012910">
    <property type="entry name" value="Plug_dom"/>
</dbReference>
<dbReference type="EMBL" id="UINC01002316">
    <property type="protein sequence ID" value="SUZ95335.1"/>
    <property type="molecule type" value="Genomic_DNA"/>
</dbReference>
<dbReference type="InterPro" id="IPR037066">
    <property type="entry name" value="Plug_dom_sf"/>
</dbReference>
<keyword evidence="8" id="KW-0472">Membrane</keyword>
<keyword evidence="6" id="KW-0406">Ion transport</keyword>
<keyword evidence="7" id="KW-0798">TonB box</keyword>
<evidence type="ECO:0000259" key="10">
    <source>
        <dbReference type="Pfam" id="PF00593"/>
    </source>
</evidence>
<feature type="domain" description="TonB-dependent receptor plug" evidence="11">
    <location>
        <begin position="57"/>
        <end position="160"/>
    </location>
</feature>
<organism evidence="12">
    <name type="scientific">marine metagenome</name>
    <dbReference type="NCBI Taxonomy" id="408172"/>
    <lineage>
        <taxon>unclassified sequences</taxon>
        <taxon>metagenomes</taxon>
        <taxon>ecological metagenomes</taxon>
    </lineage>
</organism>
<dbReference type="Gene3D" id="2.40.170.20">
    <property type="entry name" value="TonB-dependent receptor, beta-barrel domain"/>
    <property type="match status" value="1"/>
</dbReference>